<evidence type="ECO:0000256" key="4">
    <source>
        <dbReference type="ARBA" id="ARBA00012115"/>
    </source>
</evidence>
<dbReference type="Ensembl" id="ENSMZET00005026706.1">
    <property type="protein sequence ID" value="ENSMZEP00005025869.1"/>
    <property type="gene ID" value="ENSMZEG00005019298.1"/>
</dbReference>
<dbReference type="CDD" id="cd09076">
    <property type="entry name" value="L1-EN"/>
    <property type="match status" value="1"/>
</dbReference>
<evidence type="ECO:0000256" key="6">
    <source>
        <dbReference type="ARBA" id="ARBA00022763"/>
    </source>
</evidence>
<dbReference type="GO" id="GO:0008081">
    <property type="term" value="F:phosphoric diester hydrolase activity"/>
    <property type="evidence" value="ECO:0007669"/>
    <property type="project" value="TreeGrafter"/>
</dbReference>
<keyword evidence="5" id="KW-0479">Metal-binding</keyword>
<protein>
    <recommendedName>
        <fullName evidence="4">exodeoxyribonuclease III</fullName>
        <ecNumber evidence="4">3.1.11.2</ecNumber>
    </recommendedName>
</protein>
<evidence type="ECO:0000259" key="11">
    <source>
        <dbReference type="Pfam" id="PF03372"/>
    </source>
</evidence>
<dbReference type="EC" id="3.1.11.2" evidence="4"/>
<dbReference type="Proteomes" id="UP000265160">
    <property type="component" value="LG14"/>
</dbReference>
<dbReference type="InterPro" id="IPR005135">
    <property type="entry name" value="Endo/exonuclease/phosphatase"/>
</dbReference>
<comment type="catalytic activity">
    <reaction evidence="1">
        <text>Exonucleolytic cleavage in the 3'- to 5'-direction to yield nucleoside 5'-phosphates.</text>
        <dbReference type="EC" id="3.1.11.2"/>
    </reaction>
</comment>
<feature type="domain" description="Endonuclease/exonuclease/phosphatase" evidence="11">
    <location>
        <begin position="11"/>
        <end position="231"/>
    </location>
</feature>
<dbReference type="GO" id="GO:0003906">
    <property type="term" value="F:DNA-(apurinic or apyrimidinic site) endonuclease activity"/>
    <property type="evidence" value="ECO:0007669"/>
    <property type="project" value="TreeGrafter"/>
</dbReference>
<dbReference type="Gene3D" id="3.60.10.10">
    <property type="entry name" value="Endonuclease/exonuclease/phosphatase"/>
    <property type="match status" value="1"/>
</dbReference>
<reference evidence="12" key="2">
    <citation type="submission" date="2025-08" db="UniProtKB">
        <authorList>
            <consortium name="Ensembl"/>
        </authorList>
    </citation>
    <scope>IDENTIFICATION</scope>
</reference>
<organism evidence="12 13">
    <name type="scientific">Maylandia zebra</name>
    <name type="common">zebra mbuna</name>
    <dbReference type="NCBI Taxonomy" id="106582"/>
    <lineage>
        <taxon>Eukaryota</taxon>
        <taxon>Metazoa</taxon>
        <taxon>Chordata</taxon>
        <taxon>Craniata</taxon>
        <taxon>Vertebrata</taxon>
        <taxon>Euteleostomi</taxon>
        <taxon>Actinopterygii</taxon>
        <taxon>Neopterygii</taxon>
        <taxon>Teleostei</taxon>
        <taxon>Neoteleostei</taxon>
        <taxon>Acanthomorphata</taxon>
        <taxon>Ovalentaria</taxon>
        <taxon>Cichlomorphae</taxon>
        <taxon>Cichliformes</taxon>
        <taxon>Cichlidae</taxon>
        <taxon>African cichlids</taxon>
        <taxon>Pseudocrenilabrinae</taxon>
        <taxon>Haplochromini</taxon>
        <taxon>Maylandia</taxon>
        <taxon>Maylandia zebra complex</taxon>
    </lineage>
</organism>
<dbReference type="Pfam" id="PF03372">
    <property type="entry name" value="Exo_endo_phos"/>
    <property type="match status" value="1"/>
</dbReference>
<evidence type="ECO:0000256" key="8">
    <source>
        <dbReference type="ARBA" id="ARBA00022842"/>
    </source>
</evidence>
<keyword evidence="7" id="KW-0378">Hydrolase</keyword>
<dbReference type="GO" id="GO:0008311">
    <property type="term" value="F:double-stranded DNA 3'-5' DNA exonuclease activity"/>
    <property type="evidence" value="ECO:0007669"/>
    <property type="project" value="UniProtKB-EC"/>
</dbReference>
<dbReference type="SUPFAM" id="SSF56219">
    <property type="entry name" value="DNase I-like"/>
    <property type="match status" value="1"/>
</dbReference>
<keyword evidence="8" id="KW-0460">Magnesium</keyword>
<dbReference type="GeneTree" id="ENSGT00950000183016"/>
<comment type="cofactor">
    <cofactor evidence="2">
        <name>Mg(2+)</name>
        <dbReference type="ChEBI" id="CHEBI:18420"/>
    </cofactor>
</comment>
<feature type="region of interest" description="Disordered" evidence="10">
    <location>
        <begin position="486"/>
        <end position="508"/>
    </location>
</feature>
<evidence type="ECO:0000256" key="3">
    <source>
        <dbReference type="ARBA" id="ARBA00007092"/>
    </source>
</evidence>
<dbReference type="InterPro" id="IPR004808">
    <property type="entry name" value="AP_endonuc_1"/>
</dbReference>
<keyword evidence="13" id="KW-1185">Reference proteome</keyword>
<evidence type="ECO:0000256" key="1">
    <source>
        <dbReference type="ARBA" id="ARBA00000493"/>
    </source>
</evidence>
<accession>A0A3P9CUX7</accession>
<dbReference type="STRING" id="106582.ENSMZEP00005025869"/>
<dbReference type="PANTHER" id="PTHR22748:SF26">
    <property type="entry name" value="ENDONUCLEASE_EXONUCLEASE_PHOSPHATASE DOMAIN-CONTAINING PROTEIN"/>
    <property type="match status" value="1"/>
</dbReference>
<dbReference type="InterPro" id="IPR036691">
    <property type="entry name" value="Endo/exonu/phosph_ase_sf"/>
</dbReference>
<dbReference type="AlphaFoldDB" id="A0A3P9CUX7"/>
<dbReference type="GO" id="GO:0005634">
    <property type="term" value="C:nucleus"/>
    <property type="evidence" value="ECO:0007669"/>
    <property type="project" value="TreeGrafter"/>
</dbReference>
<sequence length="508" mass="58907">MTFSQSSAISTWNVKGSNNVVKKKSILNSLKKDLTHIAFLQETHLTDDEHRKYCREWVGQIFFSSYSTNQRGVITLIHKNLPFNVIATHKDNEGRYILVKGMLHGETVLLGNIYAPHAQDGEFYTVLFSQLVDMDCANIILAGDFNCVLCPKMDKFPPQSILTKNSKALWQIINELDLIDVWRHYNPLSKEYTFHSNPHLSASCIDYIFMSKCISQLVQQVNIGHIGLSDHAPVVLTIQPMRHIERSRSWKMSTLSLLDEKFIHFITEQTTVFLEINDKEEIDTRTLWDSYKAYMRGMIISYTSHKRKQRLIRQLEIENNIKKLEKQYYVTKSAETLSELNIARTSLRNLIMRKAERDVLLARQRLFESASKPNRFLARLARNTPSSSFITAIVDVNGERQVGNRQINECFREFYTNLYQSEMDITRLNSVGNYKRKKRDLYSCCASMVGQHENRKPKKLLCTKKAHICPQHNFVKDMTSHRIGWGVRSNPKRTQQSPCTALPFQRGT</sequence>
<dbReference type="GO" id="GO:0006284">
    <property type="term" value="P:base-excision repair"/>
    <property type="evidence" value="ECO:0007669"/>
    <property type="project" value="TreeGrafter"/>
</dbReference>
<evidence type="ECO:0000256" key="2">
    <source>
        <dbReference type="ARBA" id="ARBA00001946"/>
    </source>
</evidence>
<evidence type="ECO:0000256" key="5">
    <source>
        <dbReference type="ARBA" id="ARBA00022723"/>
    </source>
</evidence>
<reference evidence="12 13" key="1">
    <citation type="journal article" date="2014" name="Nature">
        <title>The genomic substrate for adaptive radiation in African cichlid fish.</title>
        <authorList>
            <person name="Brawand D."/>
            <person name="Wagner C.E."/>
            <person name="Li Y.I."/>
            <person name="Malinsky M."/>
            <person name="Keller I."/>
            <person name="Fan S."/>
            <person name="Simakov O."/>
            <person name="Ng A.Y."/>
            <person name="Lim Z.W."/>
            <person name="Bezault E."/>
            <person name="Turner-Maier J."/>
            <person name="Johnson J."/>
            <person name="Alcazar R."/>
            <person name="Noh H.J."/>
            <person name="Russell P."/>
            <person name="Aken B."/>
            <person name="Alfoldi J."/>
            <person name="Amemiya C."/>
            <person name="Azzouzi N."/>
            <person name="Baroiller J.F."/>
            <person name="Barloy-Hubler F."/>
            <person name="Berlin A."/>
            <person name="Bloomquist R."/>
            <person name="Carleton K.L."/>
            <person name="Conte M.A."/>
            <person name="D'Cotta H."/>
            <person name="Eshel O."/>
            <person name="Gaffney L."/>
            <person name="Galibert F."/>
            <person name="Gante H.F."/>
            <person name="Gnerre S."/>
            <person name="Greuter L."/>
            <person name="Guyon R."/>
            <person name="Haddad N.S."/>
            <person name="Haerty W."/>
            <person name="Harris R.M."/>
            <person name="Hofmann H.A."/>
            <person name="Hourlier T."/>
            <person name="Hulata G."/>
            <person name="Jaffe D.B."/>
            <person name="Lara M."/>
            <person name="Lee A.P."/>
            <person name="MacCallum I."/>
            <person name="Mwaiko S."/>
            <person name="Nikaido M."/>
            <person name="Nishihara H."/>
            <person name="Ozouf-Costaz C."/>
            <person name="Penman D.J."/>
            <person name="Przybylski D."/>
            <person name="Rakotomanga M."/>
            <person name="Renn S.C.P."/>
            <person name="Ribeiro F.J."/>
            <person name="Ron M."/>
            <person name="Salzburger W."/>
            <person name="Sanchez-Pulido L."/>
            <person name="Santos M.E."/>
            <person name="Searle S."/>
            <person name="Sharpe T."/>
            <person name="Swofford R."/>
            <person name="Tan F.J."/>
            <person name="Williams L."/>
            <person name="Young S."/>
            <person name="Yin S."/>
            <person name="Okada N."/>
            <person name="Kocher T.D."/>
            <person name="Miska E.A."/>
            <person name="Lander E.S."/>
            <person name="Venkatesh B."/>
            <person name="Fernald R.D."/>
            <person name="Meyer A."/>
            <person name="Ponting C.P."/>
            <person name="Streelman J.T."/>
            <person name="Lindblad-Toh K."/>
            <person name="Seehausen O."/>
            <person name="Di Palma F."/>
        </authorList>
    </citation>
    <scope>NUCLEOTIDE SEQUENCE</scope>
</reference>
<reference evidence="12" key="3">
    <citation type="submission" date="2025-09" db="UniProtKB">
        <authorList>
            <consortium name="Ensembl"/>
        </authorList>
    </citation>
    <scope>IDENTIFICATION</scope>
</reference>
<proteinExistence type="inferred from homology"/>
<keyword evidence="6" id="KW-0227">DNA damage</keyword>
<keyword evidence="9" id="KW-0234">DNA repair</keyword>
<evidence type="ECO:0000313" key="13">
    <source>
        <dbReference type="Proteomes" id="UP000265160"/>
    </source>
</evidence>
<evidence type="ECO:0000313" key="12">
    <source>
        <dbReference type="Ensembl" id="ENSMZEP00005025869.1"/>
    </source>
</evidence>
<evidence type="ECO:0000256" key="7">
    <source>
        <dbReference type="ARBA" id="ARBA00022801"/>
    </source>
</evidence>
<evidence type="ECO:0000256" key="10">
    <source>
        <dbReference type="SAM" id="MobiDB-lite"/>
    </source>
</evidence>
<evidence type="ECO:0000256" key="9">
    <source>
        <dbReference type="ARBA" id="ARBA00023204"/>
    </source>
</evidence>
<dbReference type="PANTHER" id="PTHR22748">
    <property type="entry name" value="AP ENDONUCLEASE"/>
    <property type="match status" value="1"/>
</dbReference>
<name>A0A3P9CUX7_9CICH</name>
<dbReference type="GO" id="GO:0046872">
    <property type="term" value="F:metal ion binding"/>
    <property type="evidence" value="ECO:0007669"/>
    <property type="project" value="UniProtKB-KW"/>
</dbReference>
<comment type="similarity">
    <text evidence="3">Belongs to the DNA repair enzymes AP/ExoA family.</text>
</comment>